<protein>
    <recommendedName>
        <fullName evidence="1">HTH marR-type domain-containing protein</fullName>
    </recommendedName>
</protein>
<gene>
    <name evidence="2" type="ORF">GCM10007049_00320</name>
</gene>
<name>A0A918PIZ2_9BACT</name>
<reference evidence="2" key="2">
    <citation type="submission" date="2020-09" db="EMBL/GenBank/DDBJ databases">
        <authorList>
            <person name="Sun Q."/>
            <person name="Kim S."/>
        </authorList>
    </citation>
    <scope>NUCLEOTIDE SEQUENCE</scope>
    <source>
        <strain evidence="2">KCTC 12368</strain>
    </source>
</reference>
<evidence type="ECO:0000259" key="1">
    <source>
        <dbReference type="PROSITE" id="PS50995"/>
    </source>
</evidence>
<dbReference type="PANTHER" id="PTHR33164">
    <property type="entry name" value="TRANSCRIPTIONAL REGULATOR, MARR FAMILY"/>
    <property type="match status" value="1"/>
</dbReference>
<dbReference type="GO" id="GO:0003700">
    <property type="term" value="F:DNA-binding transcription factor activity"/>
    <property type="evidence" value="ECO:0007669"/>
    <property type="project" value="InterPro"/>
</dbReference>
<dbReference type="InterPro" id="IPR000835">
    <property type="entry name" value="HTH_MarR-typ"/>
</dbReference>
<dbReference type="Gene3D" id="1.10.10.10">
    <property type="entry name" value="Winged helix-like DNA-binding domain superfamily/Winged helix DNA-binding domain"/>
    <property type="match status" value="1"/>
</dbReference>
<dbReference type="SMART" id="SM00347">
    <property type="entry name" value="HTH_MARR"/>
    <property type="match status" value="1"/>
</dbReference>
<comment type="caution">
    <text evidence="2">The sequence shown here is derived from an EMBL/GenBank/DDBJ whole genome shotgun (WGS) entry which is preliminary data.</text>
</comment>
<reference evidence="2" key="1">
    <citation type="journal article" date="2014" name="Int. J. Syst. Evol. Microbiol.">
        <title>Complete genome sequence of Corynebacterium casei LMG S-19264T (=DSM 44701T), isolated from a smear-ripened cheese.</title>
        <authorList>
            <consortium name="US DOE Joint Genome Institute (JGI-PGF)"/>
            <person name="Walter F."/>
            <person name="Albersmeier A."/>
            <person name="Kalinowski J."/>
            <person name="Ruckert C."/>
        </authorList>
    </citation>
    <scope>NUCLEOTIDE SEQUENCE</scope>
    <source>
        <strain evidence="2">KCTC 12368</strain>
    </source>
</reference>
<dbReference type="RefSeq" id="WP_018475164.1">
    <property type="nucleotide sequence ID" value="NZ_BMWX01000001.1"/>
</dbReference>
<dbReference type="SUPFAM" id="SSF46785">
    <property type="entry name" value="Winged helix' DNA-binding domain"/>
    <property type="match status" value="1"/>
</dbReference>
<dbReference type="Pfam" id="PF12802">
    <property type="entry name" value="MarR_2"/>
    <property type="match status" value="1"/>
</dbReference>
<dbReference type="CDD" id="cd00090">
    <property type="entry name" value="HTH_ARSR"/>
    <property type="match status" value="1"/>
</dbReference>
<keyword evidence="3" id="KW-1185">Reference proteome</keyword>
<accession>A0A918PIZ2</accession>
<feature type="domain" description="HTH marR-type" evidence="1">
    <location>
        <begin position="11"/>
        <end position="147"/>
    </location>
</feature>
<dbReference type="AlphaFoldDB" id="A0A918PIZ2"/>
<evidence type="ECO:0000313" key="2">
    <source>
        <dbReference type="EMBL" id="GGZ12565.1"/>
    </source>
</evidence>
<dbReference type="PROSITE" id="PS50995">
    <property type="entry name" value="HTH_MARR_2"/>
    <property type="match status" value="1"/>
</dbReference>
<dbReference type="InterPro" id="IPR039422">
    <property type="entry name" value="MarR/SlyA-like"/>
</dbReference>
<proteinExistence type="predicted"/>
<organism evidence="2 3">
    <name type="scientific">Echinicola pacifica</name>
    <dbReference type="NCBI Taxonomy" id="346377"/>
    <lineage>
        <taxon>Bacteria</taxon>
        <taxon>Pseudomonadati</taxon>
        <taxon>Bacteroidota</taxon>
        <taxon>Cytophagia</taxon>
        <taxon>Cytophagales</taxon>
        <taxon>Cyclobacteriaceae</taxon>
        <taxon>Echinicola</taxon>
    </lineage>
</organism>
<dbReference type="PANTHER" id="PTHR33164:SF89">
    <property type="entry name" value="MARR FAMILY REGULATORY PROTEIN"/>
    <property type="match status" value="1"/>
</dbReference>
<sequence length="169" mass="19960">MKEDFLLNMGSDGVTDRLKRLSDLFVYQTRDFYRNNGLDIEPNWHMIFRLLQEREKMTVTEIAEAIHHSHPAVIKLINKMKAKGYIDSVQDTEDLRKYYLSLSAKAIQELPKLERYWAALSEALMDLMGNHLRLLEELREVEERFEEMGFNQRAEKILNTNRLPDSPSE</sequence>
<dbReference type="GO" id="GO:0006950">
    <property type="term" value="P:response to stress"/>
    <property type="evidence" value="ECO:0007669"/>
    <property type="project" value="TreeGrafter"/>
</dbReference>
<evidence type="ECO:0000313" key="3">
    <source>
        <dbReference type="Proteomes" id="UP000619457"/>
    </source>
</evidence>
<dbReference type="InterPro" id="IPR036388">
    <property type="entry name" value="WH-like_DNA-bd_sf"/>
</dbReference>
<dbReference type="EMBL" id="BMWX01000001">
    <property type="protein sequence ID" value="GGZ12565.1"/>
    <property type="molecule type" value="Genomic_DNA"/>
</dbReference>
<dbReference type="InterPro" id="IPR036390">
    <property type="entry name" value="WH_DNA-bd_sf"/>
</dbReference>
<dbReference type="Proteomes" id="UP000619457">
    <property type="component" value="Unassembled WGS sequence"/>
</dbReference>
<dbReference type="InterPro" id="IPR011991">
    <property type="entry name" value="ArsR-like_HTH"/>
</dbReference>